<dbReference type="AlphaFoldDB" id="A0A1G2I4C7"/>
<dbReference type="EMBL" id="MHOV01000030">
    <property type="protein sequence ID" value="OGZ69656.1"/>
    <property type="molecule type" value="Genomic_DNA"/>
</dbReference>
<gene>
    <name evidence="1" type="ORF">A3F47_02255</name>
</gene>
<accession>A0A1G2I4C7</accession>
<evidence type="ECO:0000313" key="1">
    <source>
        <dbReference type="EMBL" id="OGZ69656.1"/>
    </source>
</evidence>
<protein>
    <submittedName>
        <fullName evidence="1">Uncharacterized protein</fullName>
    </submittedName>
</protein>
<name>A0A1G2I4C7_9BACT</name>
<reference evidence="1 2" key="1">
    <citation type="journal article" date="2016" name="Nat. Commun.">
        <title>Thousands of microbial genomes shed light on interconnected biogeochemical processes in an aquifer system.</title>
        <authorList>
            <person name="Anantharaman K."/>
            <person name="Brown C.T."/>
            <person name="Hug L.A."/>
            <person name="Sharon I."/>
            <person name="Castelle C.J."/>
            <person name="Probst A.J."/>
            <person name="Thomas B.C."/>
            <person name="Singh A."/>
            <person name="Wilkins M.J."/>
            <person name="Karaoz U."/>
            <person name="Brodie E.L."/>
            <person name="Williams K.H."/>
            <person name="Hubbard S.S."/>
            <person name="Banfield J.F."/>
        </authorList>
    </citation>
    <scope>NUCLEOTIDE SEQUENCE [LARGE SCALE GENOMIC DNA]</scope>
</reference>
<dbReference type="Proteomes" id="UP000179214">
    <property type="component" value="Unassembled WGS sequence"/>
</dbReference>
<organism evidence="1 2">
    <name type="scientific">Candidatus Staskawiczbacteria bacterium RIFCSPHIGHO2_12_FULL_38_11</name>
    <dbReference type="NCBI Taxonomy" id="1802209"/>
    <lineage>
        <taxon>Bacteria</taxon>
        <taxon>Candidatus Staskawicziibacteriota</taxon>
    </lineage>
</organism>
<evidence type="ECO:0000313" key="2">
    <source>
        <dbReference type="Proteomes" id="UP000179214"/>
    </source>
</evidence>
<proteinExistence type="predicted"/>
<sequence length="154" mass="18571">MSRIKKSRSKNKSKPARLERRVRVTFFLVANQKEHFDAIDDIRDYLKQQYLEDEKERELPVTGFTHSLFPGSWPFPSGEPVFTGYWWYTSNKKDKVLTIEKTALFLIDFPAYAEEWKTDENISLLKNRIFECYERYHCPQDEIWIVKQDIYLYA</sequence>
<comment type="caution">
    <text evidence="1">The sequence shown here is derived from an EMBL/GenBank/DDBJ whole genome shotgun (WGS) entry which is preliminary data.</text>
</comment>